<dbReference type="OrthoDB" id="5297929at2"/>
<feature type="transmembrane region" description="Helical" evidence="7">
    <location>
        <begin position="34"/>
        <end position="51"/>
    </location>
</feature>
<protein>
    <submittedName>
        <fullName evidence="8">Uncharacterized protein</fullName>
    </submittedName>
</protein>
<sequence length="214" mass="24758">MEIVQTISWMLFLAVLWFCWPAEGLNKLRQDKGYQHLVFGTSVLLFFLWGMKAGIREGLDIHFLGLVVLTLSHGARTAVWICAAVLLSMLLLGMVPLQEAGLFSLTHMVIPIFFSYLIFLLSYHLLPHHLFVYIFVAGFFNAGLTLILHQCLVAGWYWLADIHTWKSIWHDYLRLSLLMWFPEALLSGMAITLMTIYRPQWLKTYSDRDYLSPS</sequence>
<evidence type="ECO:0000256" key="1">
    <source>
        <dbReference type="ARBA" id="ARBA00004651"/>
    </source>
</evidence>
<name>A0A1C3EDV9_9GAMM</name>
<gene>
    <name evidence="8" type="ORF">A8L45_17095</name>
</gene>
<keyword evidence="5 7" id="KW-1133">Transmembrane helix</keyword>
<evidence type="ECO:0000256" key="4">
    <source>
        <dbReference type="ARBA" id="ARBA00022692"/>
    </source>
</evidence>
<evidence type="ECO:0000256" key="7">
    <source>
        <dbReference type="SAM" id="Phobius"/>
    </source>
</evidence>
<evidence type="ECO:0000256" key="6">
    <source>
        <dbReference type="ARBA" id="ARBA00023136"/>
    </source>
</evidence>
<keyword evidence="6 7" id="KW-0472">Membrane</keyword>
<evidence type="ECO:0000313" key="9">
    <source>
        <dbReference type="Proteomes" id="UP000094936"/>
    </source>
</evidence>
<keyword evidence="3" id="KW-1003">Cell membrane</keyword>
<evidence type="ECO:0000313" key="8">
    <source>
        <dbReference type="EMBL" id="ODA31394.1"/>
    </source>
</evidence>
<dbReference type="Gene3D" id="1.10.1760.20">
    <property type="match status" value="1"/>
</dbReference>
<dbReference type="STRING" id="1080227.A8L45_17095"/>
<feature type="transmembrane region" description="Helical" evidence="7">
    <location>
        <begin position="63"/>
        <end position="90"/>
    </location>
</feature>
<organism evidence="8 9">
    <name type="scientific">Veronia pacifica</name>
    <dbReference type="NCBI Taxonomy" id="1080227"/>
    <lineage>
        <taxon>Bacteria</taxon>
        <taxon>Pseudomonadati</taxon>
        <taxon>Pseudomonadota</taxon>
        <taxon>Gammaproteobacteria</taxon>
        <taxon>Vibrionales</taxon>
        <taxon>Vibrionaceae</taxon>
        <taxon>Veronia</taxon>
    </lineage>
</organism>
<dbReference type="Pfam" id="PF01891">
    <property type="entry name" value="CbiM"/>
    <property type="match status" value="1"/>
</dbReference>
<proteinExistence type="predicted"/>
<feature type="transmembrane region" description="Helical" evidence="7">
    <location>
        <begin position="179"/>
        <end position="197"/>
    </location>
</feature>
<comment type="caution">
    <text evidence="8">The sequence shown here is derived from an EMBL/GenBank/DDBJ whole genome shotgun (WGS) entry which is preliminary data.</text>
</comment>
<dbReference type="InterPro" id="IPR002751">
    <property type="entry name" value="CbiM/NikMN"/>
</dbReference>
<dbReference type="GO" id="GO:0005886">
    <property type="term" value="C:plasma membrane"/>
    <property type="evidence" value="ECO:0007669"/>
    <property type="project" value="UniProtKB-SubCell"/>
</dbReference>
<dbReference type="GO" id="GO:0000041">
    <property type="term" value="P:transition metal ion transport"/>
    <property type="evidence" value="ECO:0007669"/>
    <property type="project" value="InterPro"/>
</dbReference>
<keyword evidence="9" id="KW-1185">Reference proteome</keyword>
<feature type="transmembrane region" description="Helical" evidence="7">
    <location>
        <begin position="102"/>
        <end position="123"/>
    </location>
</feature>
<keyword evidence="4 7" id="KW-0812">Transmembrane</keyword>
<evidence type="ECO:0000256" key="5">
    <source>
        <dbReference type="ARBA" id="ARBA00022989"/>
    </source>
</evidence>
<evidence type="ECO:0000256" key="2">
    <source>
        <dbReference type="ARBA" id="ARBA00022448"/>
    </source>
</evidence>
<dbReference type="AlphaFoldDB" id="A0A1C3EDV9"/>
<evidence type="ECO:0000256" key="3">
    <source>
        <dbReference type="ARBA" id="ARBA00022475"/>
    </source>
</evidence>
<reference evidence="8 9" key="1">
    <citation type="submission" date="2016-05" db="EMBL/GenBank/DDBJ databases">
        <title>Genomic Taxonomy of the Vibrionaceae.</title>
        <authorList>
            <person name="Gomez-Gil B."/>
            <person name="Enciso-Ibarra J."/>
        </authorList>
    </citation>
    <scope>NUCLEOTIDE SEQUENCE [LARGE SCALE GENOMIC DNA]</scope>
    <source>
        <strain evidence="8 9">CAIM 1920</strain>
    </source>
</reference>
<comment type="subcellular location">
    <subcellularLocation>
        <location evidence="1">Cell membrane</location>
        <topology evidence="1">Multi-pass membrane protein</topology>
    </subcellularLocation>
</comment>
<dbReference type="RefSeq" id="WP_068904498.1">
    <property type="nucleotide sequence ID" value="NZ_JBHUIF010000028.1"/>
</dbReference>
<dbReference type="EMBL" id="LYBM01000036">
    <property type="protein sequence ID" value="ODA31394.1"/>
    <property type="molecule type" value="Genomic_DNA"/>
</dbReference>
<feature type="transmembrane region" description="Helical" evidence="7">
    <location>
        <begin position="130"/>
        <end position="159"/>
    </location>
</feature>
<dbReference type="Proteomes" id="UP000094936">
    <property type="component" value="Unassembled WGS sequence"/>
</dbReference>
<accession>A0A1C3EDV9</accession>
<keyword evidence="2" id="KW-0813">Transport</keyword>